<name>A0A7K1FL01_9ACTN</name>
<evidence type="ECO:0000313" key="7">
    <source>
        <dbReference type="Proteomes" id="UP000460221"/>
    </source>
</evidence>
<dbReference type="Pfam" id="PF00149">
    <property type="entry name" value="Metallophos"/>
    <property type="match status" value="1"/>
</dbReference>
<dbReference type="InterPro" id="IPR029052">
    <property type="entry name" value="Metallo-depent_PP-like"/>
</dbReference>
<feature type="transmembrane region" description="Helical" evidence="3">
    <location>
        <begin position="761"/>
        <end position="780"/>
    </location>
</feature>
<gene>
    <name evidence="6" type="ORF">GIS00_12640</name>
</gene>
<dbReference type="GO" id="GO:0009166">
    <property type="term" value="P:nucleotide catabolic process"/>
    <property type="evidence" value="ECO:0007669"/>
    <property type="project" value="InterPro"/>
</dbReference>
<evidence type="ECO:0000259" key="4">
    <source>
        <dbReference type="Pfam" id="PF00149"/>
    </source>
</evidence>
<keyword evidence="3" id="KW-0472">Membrane</keyword>
<evidence type="ECO:0000259" key="5">
    <source>
        <dbReference type="Pfam" id="PF02872"/>
    </source>
</evidence>
<evidence type="ECO:0000313" key="6">
    <source>
        <dbReference type="EMBL" id="MTD14788.1"/>
    </source>
</evidence>
<dbReference type="InterPro" id="IPR008334">
    <property type="entry name" value="5'-Nucleotdase_C"/>
</dbReference>
<dbReference type="Proteomes" id="UP000460221">
    <property type="component" value="Unassembled WGS sequence"/>
</dbReference>
<organism evidence="6 7">
    <name type="scientific">Nakamurella alba</name>
    <dbReference type="NCBI Taxonomy" id="2665158"/>
    <lineage>
        <taxon>Bacteria</taxon>
        <taxon>Bacillati</taxon>
        <taxon>Actinomycetota</taxon>
        <taxon>Actinomycetes</taxon>
        <taxon>Nakamurellales</taxon>
        <taxon>Nakamurellaceae</taxon>
        <taxon>Nakamurella</taxon>
    </lineage>
</organism>
<sequence length="789" mass="80534">MGRVLRRTGAVAAAAVLVVTPALVGAVPSALALTPVTLNILTVNDFHGRINDDTVDFAKTIEKLRAESATANAGVDNTLLLGAGDFIGASEFTSAIQQDQPTIDVFNSLGLVASAVGNHEFDQGFADLRDRVIDGGNNAQWDYLGANVYDTATGDPALQPYGIYPVNGIDVGVIGVVTEETPQLVSPGGITGLTFGDPVEAVNRVADELTDGDPGNGEADVLIALFHEGAPEGDEDSTLAEQLAVSPVFAEIVQQTSPKVSAIVNGHTHQAYAWEAPVPGVQGATRPVLQTGNYAANVGQIELTVDVDTTPPFAVLDSTVAYVARETDIVLNPEPASIGEVEDIVAAAQAYADEIGSVPVGSITGDITTAFSGGAYGPDGYGGTEAERDDRAGESALGNLVADALLDSMSSDLRGGAEISLVNPGGLRAELLFDPDGVITYAEANGVLPFVNNLGTISLTGAQVLEVLEQQWQIDDEGEVPTRPYLQLGTSSNMSYTFDPDPDGDGVTVGDLDDQGKHIRTVSINGAPLDPTASYRVGTFSFLLQGGDNFFAFTDGTDFRDSGLIDRDAWIAYLGDNPGLTPNFSKHAVATGDVDTTPTAGDTVTVELSGLDMTSLGAPANTAIVATLVPSGGAVGSVDGPSVQAELPAEFTVSGGTAVVEADIPDDTAAGAWDLVLGVTPAGSVIRIPLQVAAAPVVTTSAPTTPTSAPTTVTTEPTTAVPTTGTTVTTSTPVASSDLPTTTSMSSSLSATGLSQAGGEGALVLAVVLIVAGGGVLVLARRRTVGRKH</sequence>
<dbReference type="Gene3D" id="3.90.780.10">
    <property type="entry name" value="5'-Nucleotidase, C-terminal domain"/>
    <property type="match status" value="1"/>
</dbReference>
<dbReference type="PRINTS" id="PR01607">
    <property type="entry name" value="APYRASEFAMLY"/>
</dbReference>
<evidence type="ECO:0000256" key="3">
    <source>
        <dbReference type="SAM" id="Phobius"/>
    </source>
</evidence>
<reference evidence="6 7" key="1">
    <citation type="submission" date="2019-11" db="EMBL/GenBank/DDBJ databases">
        <authorList>
            <person name="Jiang L.-Q."/>
        </authorList>
    </citation>
    <scope>NUCLEOTIDE SEQUENCE [LARGE SCALE GENOMIC DNA]</scope>
    <source>
        <strain evidence="6 7">YIM 132087</strain>
    </source>
</reference>
<accession>A0A7K1FL01</accession>
<dbReference type="Pfam" id="PF02872">
    <property type="entry name" value="5_nucleotid_C"/>
    <property type="match status" value="1"/>
</dbReference>
<dbReference type="AlphaFoldDB" id="A0A7K1FL01"/>
<dbReference type="PANTHER" id="PTHR11575:SF24">
    <property type="entry name" value="5'-NUCLEOTIDASE"/>
    <property type="match status" value="1"/>
</dbReference>
<dbReference type="SUPFAM" id="SSF56300">
    <property type="entry name" value="Metallo-dependent phosphatases"/>
    <property type="match status" value="1"/>
</dbReference>
<dbReference type="InterPro" id="IPR006179">
    <property type="entry name" value="5_nucleotidase/apyrase"/>
</dbReference>
<dbReference type="RefSeq" id="WP_154768807.1">
    <property type="nucleotide sequence ID" value="NZ_WLYK01000005.1"/>
</dbReference>
<evidence type="ECO:0000256" key="2">
    <source>
        <dbReference type="SAM" id="MobiDB-lite"/>
    </source>
</evidence>
<keyword evidence="3" id="KW-0812">Transmembrane</keyword>
<protein>
    <submittedName>
        <fullName evidence="6">Bifunctional metallophosphatase/5'-nucleotidase</fullName>
    </submittedName>
</protein>
<proteinExistence type="predicted"/>
<dbReference type="EMBL" id="WLYK01000005">
    <property type="protein sequence ID" value="MTD14788.1"/>
    <property type="molecule type" value="Genomic_DNA"/>
</dbReference>
<dbReference type="GO" id="GO:0008253">
    <property type="term" value="F:5'-nucleotidase activity"/>
    <property type="evidence" value="ECO:0007669"/>
    <property type="project" value="TreeGrafter"/>
</dbReference>
<dbReference type="PANTHER" id="PTHR11575">
    <property type="entry name" value="5'-NUCLEOTIDASE-RELATED"/>
    <property type="match status" value="1"/>
</dbReference>
<dbReference type="Gene3D" id="3.60.21.10">
    <property type="match status" value="1"/>
</dbReference>
<feature type="domain" description="Calcineurin-like phosphoesterase" evidence="4">
    <location>
        <begin position="39"/>
        <end position="270"/>
    </location>
</feature>
<evidence type="ECO:0000256" key="1">
    <source>
        <dbReference type="ARBA" id="ARBA00022729"/>
    </source>
</evidence>
<feature type="domain" description="5'-Nucleotidase C-terminal" evidence="5">
    <location>
        <begin position="387"/>
        <end position="554"/>
    </location>
</feature>
<keyword evidence="3" id="KW-1133">Transmembrane helix</keyword>
<dbReference type="InterPro" id="IPR004843">
    <property type="entry name" value="Calcineurin-like_PHP"/>
</dbReference>
<dbReference type="GO" id="GO:0030288">
    <property type="term" value="C:outer membrane-bounded periplasmic space"/>
    <property type="evidence" value="ECO:0007669"/>
    <property type="project" value="TreeGrafter"/>
</dbReference>
<dbReference type="InterPro" id="IPR036907">
    <property type="entry name" value="5'-Nucleotdase_C_sf"/>
</dbReference>
<keyword evidence="7" id="KW-1185">Reference proteome</keyword>
<dbReference type="GO" id="GO:0008768">
    <property type="term" value="F:UDP-sugar diphosphatase activity"/>
    <property type="evidence" value="ECO:0007669"/>
    <property type="project" value="TreeGrafter"/>
</dbReference>
<feature type="region of interest" description="Disordered" evidence="2">
    <location>
        <begin position="701"/>
        <end position="742"/>
    </location>
</feature>
<keyword evidence="1" id="KW-0732">Signal</keyword>
<dbReference type="SUPFAM" id="SSF55816">
    <property type="entry name" value="5'-nucleotidase (syn. UDP-sugar hydrolase), C-terminal domain"/>
    <property type="match status" value="1"/>
</dbReference>
<comment type="caution">
    <text evidence="6">The sequence shown here is derived from an EMBL/GenBank/DDBJ whole genome shotgun (WGS) entry which is preliminary data.</text>
</comment>